<evidence type="ECO:0000313" key="4">
    <source>
        <dbReference type="Proteomes" id="UP000278886"/>
    </source>
</evidence>
<dbReference type="EMBL" id="CP032630">
    <property type="protein sequence ID" value="AYF97926.1"/>
    <property type="molecule type" value="Genomic_DNA"/>
</dbReference>
<organism evidence="3 4">
    <name type="scientific">Protaetiibacter intestinalis</name>
    <dbReference type="NCBI Taxonomy" id="2419774"/>
    <lineage>
        <taxon>Bacteria</taxon>
        <taxon>Bacillati</taxon>
        <taxon>Actinomycetota</taxon>
        <taxon>Actinomycetes</taxon>
        <taxon>Micrococcales</taxon>
        <taxon>Microbacteriaceae</taxon>
        <taxon>Protaetiibacter</taxon>
    </lineage>
</organism>
<evidence type="ECO:0000313" key="3">
    <source>
        <dbReference type="EMBL" id="AYF97926.1"/>
    </source>
</evidence>
<name>A0A387B9Y2_9MICO</name>
<feature type="transmembrane region" description="Helical" evidence="1">
    <location>
        <begin position="47"/>
        <end position="68"/>
    </location>
</feature>
<dbReference type="InterPro" id="IPR018649">
    <property type="entry name" value="SHOCT"/>
</dbReference>
<dbReference type="AlphaFoldDB" id="A0A387B9Y2"/>
<reference evidence="4" key="1">
    <citation type="submission" date="2018-09" db="EMBL/GenBank/DDBJ databases">
        <title>Genome sequencing of strain 2DFWR-13.</title>
        <authorList>
            <person name="Heo J."/>
            <person name="Kim S.-J."/>
            <person name="Kwon S.-W."/>
        </authorList>
    </citation>
    <scope>NUCLEOTIDE SEQUENCE [LARGE SCALE GENOMIC DNA]</scope>
    <source>
        <strain evidence="4">2DFWR-13</strain>
    </source>
</reference>
<dbReference type="GO" id="GO:0005886">
    <property type="term" value="C:plasma membrane"/>
    <property type="evidence" value="ECO:0007669"/>
    <property type="project" value="UniProtKB-SubCell"/>
</dbReference>
<protein>
    <recommendedName>
        <fullName evidence="2">SHOCT domain-containing protein</fullName>
    </recommendedName>
</protein>
<accession>A0A387B9Y2</accession>
<keyword evidence="1" id="KW-1133">Transmembrane helix</keyword>
<dbReference type="Pfam" id="PF09851">
    <property type="entry name" value="SHOCT"/>
    <property type="match status" value="1"/>
</dbReference>
<sequence length="166" mass="18594">MVLMLATSHCPPPDPRCRKVRRPGMSTPDTSRTKGTDMNFLHNIWDFLWVLFWAFAFVAYLFAIFAIIGDLFRDDKLNGWWKALWIIFLIFLPFLTALAYLIFRGNGMAERGAKAAAADRRATESYLREVTGGSSPTDEIAKAKSLLDAGAITEDEFAILKAKALG</sequence>
<keyword evidence="1" id="KW-0812">Transmembrane</keyword>
<feature type="transmembrane region" description="Helical" evidence="1">
    <location>
        <begin position="80"/>
        <end position="103"/>
    </location>
</feature>
<feature type="domain" description="SHOCT" evidence="2">
    <location>
        <begin position="138"/>
        <end position="165"/>
    </location>
</feature>
<keyword evidence="4" id="KW-1185">Reference proteome</keyword>
<evidence type="ECO:0000256" key="1">
    <source>
        <dbReference type="SAM" id="Phobius"/>
    </source>
</evidence>
<dbReference type="KEGG" id="lyd:D7I47_06410"/>
<dbReference type="Proteomes" id="UP000278886">
    <property type="component" value="Chromosome"/>
</dbReference>
<evidence type="ECO:0000259" key="2">
    <source>
        <dbReference type="Pfam" id="PF09851"/>
    </source>
</evidence>
<proteinExistence type="predicted"/>
<gene>
    <name evidence="3" type="ORF">D7I47_06410</name>
</gene>
<keyword evidence="1" id="KW-0472">Membrane</keyword>